<keyword evidence="2" id="KW-0342">GTP-binding</keyword>
<dbReference type="PROSITE" id="PS51420">
    <property type="entry name" value="RHO"/>
    <property type="match status" value="1"/>
</dbReference>
<dbReference type="Proteomes" id="UP000567885">
    <property type="component" value="Unassembled WGS sequence"/>
</dbReference>
<dbReference type="PROSITE" id="PS50297">
    <property type="entry name" value="ANK_REP_REGION"/>
    <property type="match status" value="4"/>
</dbReference>
<dbReference type="GO" id="GO:0016020">
    <property type="term" value="C:membrane"/>
    <property type="evidence" value="ECO:0007669"/>
    <property type="project" value="InterPro"/>
</dbReference>
<dbReference type="SMART" id="SM00174">
    <property type="entry name" value="RHO"/>
    <property type="match status" value="1"/>
</dbReference>
<organism evidence="5 6">
    <name type="scientific">Fusarium heterosporum</name>
    <dbReference type="NCBI Taxonomy" id="42747"/>
    <lineage>
        <taxon>Eukaryota</taxon>
        <taxon>Fungi</taxon>
        <taxon>Dikarya</taxon>
        <taxon>Ascomycota</taxon>
        <taxon>Pezizomycotina</taxon>
        <taxon>Sordariomycetes</taxon>
        <taxon>Hypocreomycetidae</taxon>
        <taxon>Hypocreales</taxon>
        <taxon>Nectriaceae</taxon>
        <taxon>Fusarium</taxon>
        <taxon>Fusarium heterosporum species complex</taxon>
    </lineage>
</organism>
<comment type="caution">
    <text evidence="5">The sequence shown here is derived from an EMBL/GenBank/DDBJ whole genome shotgun (WGS) entry which is preliminary data.</text>
</comment>
<gene>
    <name evidence="5" type="ORF">FHETE_10784</name>
</gene>
<evidence type="ECO:0000256" key="3">
    <source>
        <dbReference type="PROSITE-ProRule" id="PRU00023"/>
    </source>
</evidence>
<feature type="repeat" description="ANK" evidence="3">
    <location>
        <begin position="249"/>
        <end position="281"/>
    </location>
</feature>
<name>A0A8H5WFS0_FUSHE</name>
<dbReference type="Pfam" id="PF00071">
    <property type="entry name" value="Ras"/>
    <property type="match status" value="1"/>
</dbReference>
<sequence length="691" mass="75887">MSNFMRVLEGILVPDQRVWHKLVLLGDGGVGKTALVHQICLHRFPETYDPTIEDSYTKQVTVDGADCMLDILDTAGQEEYTALRDQWIGDCEAIVLIYSISSRSSFSRIKRFYDQVELVRGKSTPICLVGNKSDRVTEREVSTTEGFELAVSLGIEFFVECSAKHAVNIEQTFCDLVRSLRAQKFGAGSYKRKQTLLGSQLIIPTQESDTFSGRDRLARSLVYAARTNNLKDVLELLDAGADVNAQPTTSGSALHEAAGLGYLTMVNLLLKKGAGINARSPSGVSPLQDAAAGGHLNVVKSLIQQGANGDQVSQVRGTALHAAASRGHVKVVRYMLRQGARPNIRAGPYEYALHAGSWFGSPGVVNALLDEGADIRQLTEEGCTALHMAAFAGNTQVLQILIDRGGRLYMNDVSVKFGTALDAADNSGHFAAVKVLRDEKAEKSGLTLPKQNNKPNLPARQGLGRQDGLPGSSDSNEQDNDIDDGDNGDDDDNYRRIPEDNATSVLTNEVPSEVILTSDFDFGFSKDFKTSIPPKPPIQDMGFTTLQNPPQARVDIIFVHGLQGHPEKTWTFKSEPEGVPLTWRERLLLQRRRQRAVGTTVCWPYDLLCVHEDFASSRIMTWGYDTKVIREFFGGSDSQNISQHGNNLLVTLQLERRDNPTRPLIFVAHSLGGIIVKAVRIYPVGYDTKID</sequence>
<dbReference type="PRINTS" id="PR00449">
    <property type="entry name" value="RASTRNSFRMNG"/>
</dbReference>
<dbReference type="InterPro" id="IPR027417">
    <property type="entry name" value="P-loop_NTPase"/>
</dbReference>
<feature type="repeat" description="ANK" evidence="3">
    <location>
        <begin position="381"/>
        <end position="413"/>
    </location>
</feature>
<dbReference type="InterPro" id="IPR001806">
    <property type="entry name" value="Small_GTPase"/>
</dbReference>
<dbReference type="SUPFAM" id="SSF52540">
    <property type="entry name" value="P-loop containing nucleoside triphosphate hydrolases"/>
    <property type="match status" value="1"/>
</dbReference>
<dbReference type="Gene3D" id="3.40.50.300">
    <property type="entry name" value="P-loop containing nucleotide triphosphate hydrolases"/>
    <property type="match status" value="1"/>
</dbReference>
<dbReference type="InterPro" id="IPR005225">
    <property type="entry name" value="Small_GTP-bd"/>
</dbReference>
<dbReference type="Pfam" id="PF12796">
    <property type="entry name" value="Ank_2"/>
    <property type="match status" value="2"/>
</dbReference>
<evidence type="ECO:0000256" key="2">
    <source>
        <dbReference type="ARBA" id="ARBA00023134"/>
    </source>
</evidence>
<accession>A0A8H5WFS0</accession>
<dbReference type="InterPro" id="IPR002110">
    <property type="entry name" value="Ankyrin_rpt"/>
</dbReference>
<dbReference type="InterPro" id="IPR036770">
    <property type="entry name" value="Ankyrin_rpt-contain_sf"/>
</dbReference>
<feature type="compositionally biased region" description="Acidic residues" evidence="4">
    <location>
        <begin position="476"/>
        <end position="492"/>
    </location>
</feature>
<feature type="repeat" description="ANK" evidence="3">
    <location>
        <begin position="315"/>
        <end position="347"/>
    </location>
</feature>
<keyword evidence="3" id="KW-0040">ANK repeat</keyword>
<dbReference type="Gene3D" id="1.25.40.20">
    <property type="entry name" value="Ankyrin repeat-containing domain"/>
    <property type="match status" value="2"/>
</dbReference>
<dbReference type="SMART" id="SM00173">
    <property type="entry name" value="RAS"/>
    <property type="match status" value="1"/>
</dbReference>
<dbReference type="SMART" id="SM00176">
    <property type="entry name" value="RAN"/>
    <property type="match status" value="1"/>
</dbReference>
<keyword evidence="1" id="KW-0547">Nucleotide-binding</keyword>
<dbReference type="SUPFAM" id="SSF48403">
    <property type="entry name" value="Ankyrin repeat"/>
    <property type="match status" value="1"/>
</dbReference>
<evidence type="ECO:0000256" key="4">
    <source>
        <dbReference type="SAM" id="MobiDB-lite"/>
    </source>
</evidence>
<proteinExistence type="predicted"/>
<dbReference type="PROSITE" id="PS51419">
    <property type="entry name" value="RAB"/>
    <property type="match status" value="1"/>
</dbReference>
<protein>
    <submittedName>
        <fullName evidence="5">P-loop containing protein</fullName>
    </submittedName>
</protein>
<dbReference type="EMBL" id="JAAGWQ010000315">
    <property type="protein sequence ID" value="KAF5656810.1"/>
    <property type="molecule type" value="Genomic_DNA"/>
</dbReference>
<keyword evidence="6" id="KW-1185">Reference proteome</keyword>
<dbReference type="PROSITE" id="PS51421">
    <property type="entry name" value="RAS"/>
    <property type="match status" value="1"/>
</dbReference>
<evidence type="ECO:0000313" key="6">
    <source>
        <dbReference type="Proteomes" id="UP000567885"/>
    </source>
</evidence>
<dbReference type="PROSITE" id="PS50088">
    <property type="entry name" value="ANK_REPEAT"/>
    <property type="match status" value="4"/>
</dbReference>
<evidence type="ECO:0000256" key="1">
    <source>
        <dbReference type="ARBA" id="ARBA00022741"/>
    </source>
</evidence>
<reference evidence="5 6" key="1">
    <citation type="submission" date="2020-05" db="EMBL/GenBank/DDBJ databases">
        <title>Identification and distribution of gene clusters putatively required for synthesis of sphingolipid metabolism inhibitors in phylogenetically diverse species of the filamentous fungus Fusarium.</title>
        <authorList>
            <person name="Kim H.-S."/>
            <person name="Busman M."/>
            <person name="Brown D.W."/>
            <person name="Divon H."/>
            <person name="Uhlig S."/>
            <person name="Proctor R.H."/>
        </authorList>
    </citation>
    <scope>NUCLEOTIDE SEQUENCE [LARGE SCALE GENOMIC DNA]</scope>
    <source>
        <strain evidence="5 6">NRRL 20693</strain>
    </source>
</reference>
<dbReference type="OrthoDB" id="194358at2759"/>
<dbReference type="SMART" id="SM00175">
    <property type="entry name" value="RAB"/>
    <property type="match status" value="1"/>
</dbReference>
<dbReference type="GO" id="GO:0005525">
    <property type="term" value="F:GTP binding"/>
    <property type="evidence" value="ECO:0007669"/>
    <property type="project" value="UniProtKB-KW"/>
</dbReference>
<dbReference type="InterPro" id="IPR020849">
    <property type="entry name" value="Small_GTPase_Ras-type"/>
</dbReference>
<dbReference type="NCBIfam" id="TIGR00231">
    <property type="entry name" value="small_GTP"/>
    <property type="match status" value="1"/>
</dbReference>
<dbReference type="GO" id="GO:0007165">
    <property type="term" value="P:signal transduction"/>
    <property type="evidence" value="ECO:0007669"/>
    <property type="project" value="InterPro"/>
</dbReference>
<dbReference type="SMART" id="SM00248">
    <property type="entry name" value="ANK"/>
    <property type="match status" value="6"/>
</dbReference>
<feature type="repeat" description="ANK" evidence="3">
    <location>
        <begin position="282"/>
        <end position="314"/>
    </location>
</feature>
<dbReference type="InterPro" id="IPR029058">
    <property type="entry name" value="AB_hydrolase_fold"/>
</dbReference>
<dbReference type="FunFam" id="3.40.50.300:FF:001423">
    <property type="entry name" value="Ras family GTPase"/>
    <property type="match status" value="1"/>
</dbReference>
<dbReference type="SUPFAM" id="SSF53474">
    <property type="entry name" value="alpha/beta-Hydrolases"/>
    <property type="match status" value="1"/>
</dbReference>
<dbReference type="PANTHER" id="PTHR24070">
    <property type="entry name" value="RAS, DI-RAS, AND RHEB FAMILY MEMBERS OF SMALL GTPASE SUPERFAMILY"/>
    <property type="match status" value="1"/>
</dbReference>
<dbReference type="GO" id="GO:0003924">
    <property type="term" value="F:GTPase activity"/>
    <property type="evidence" value="ECO:0007669"/>
    <property type="project" value="InterPro"/>
</dbReference>
<evidence type="ECO:0000313" key="5">
    <source>
        <dbReference type="EMBL" id="KAF5656810.1"/>
    </source>
</evidence>
<dbReference type="AlphaFoldDB" id="A0A8H5WFS0"/>
<feature type="region of interest" description="Disordered" evidence="4">
    <location>
        <begin position="443"/>
        <end position="505"/>
    </location>
</feature>